<evidence type="ECO:0000256" key="6">
    <source>
        <dbReference type="SAM" id="Phobius"/>
    </source>
</evidence>
<dbReference type="GO" id="GO:0005886">
    <property type="term" value="C:plasma membrane"/>
    <property type="evidence" value="ECO:0007669"/>
    <property type="project" value="UniProtKB-SubCell"/>
</dbReference>
<dbReference type="Proteomes" id="UP000541033">
    <property type="component" value="Unassembled WGS sequence"/>
</dbReference>
<feature type="domain" description="Cardiolipin synthase N-terminal" evidence="8">
    <location>
        <begin position="30"/>
        <end position="70"/>
    </location>
</feature>
<proteinExistence type="predicted"/>
<evidence type="ECO:0000256" key="1">
    <source>
        <dbReference type="ARBA" id="ARBA00004651"/>
    </source>
</evidence>
<accession>A0A7X5TST3</accession>
<feature type="domain" description="SHOCT" evidence="7">
    <location>
        <begin position="103"/>
        <end position="130"/>
    </location>
</feature>
<reference evidence="9 10" key="1">
    <citation type="submission" date="2020-02" db="EMBL/GenBank/DDBJ databases">
        <title>Sequencing the genomes of 1000 actinobacteria strains.</title>
        <authorList>
            <person name="Klenk H.-P."/>
        </authorList>
    </citation>
    <scope>NUCLEOTIDE SEQUENCE [LARGE SCALE GENOMIC DNA]</scope>
    <source>
        <strain evidence="9 10">DSM 27960</strain>
    </source>
</reference>
<keyword evidence="10" id="KW-1185">Reference proteome</keyword>
<evidence type="ECO:0000256" key="3">
    <source>
        <dbReference type="ARBA" id="ARBA00022692"/>
    </source>
</evidence>
<evidence type="ECO:0000259" key="8">
    <source>
        <dbReference type="Pfam" id="PF13396"/>
    </source>
</evidence>
<evidence type="ECO:0000259" key="7">
    <source>
        <dbReference type="Pfam" id="PF09851"/>
    </source>
</evidence>
<organism evidence="9 10">
    <name type="scientific">Lysinibacter cavernae</name>
    <dbReference type="NCBI Taxonomy" id="1640652"/>
    <lineage>
        <taxon>Bacteria</taxon>
        <taxon>Bacillati</taxon>
        <taxon>Actinomycetota</taxon>
        <taxon>Actinomycetes</taxon>
        <taxon>Micrococcales</taxon>
        <taxon>Microbacteriaceae</taxon>
        <taxon>Lysinibacter</taxon>
    </lineage>
</organism>
<keyword evidence="3 6" id="KW-0812">Transmembrane</keyword>
<dbReference type="EMBL" id="JAAMOX010000001">
    <property type="protein sequence ID" value="NIH52568.1"/>
    <property type="molecule type" value="Genomic_DNA"/>
</dbReference>
<comment type="caution">
    <text evidence="9">The sequence shown here is derived from an EMBL/GenBank/DDBJ whole genome shotgun (WGS) entry which is preliminary data.</text>
</comment>
<feature type="transmembrane region" description="Helical" evidence="6">
    <location>
        <begin position="46"/>
        <end position="69"/>
    </location>
</feature>
<keyword evidence="4 6" id="KW-1133">Transmembrane helix</keyword>
<dbReference type="RefSeq" id="WP_167147307.1">
    <property type="nucleotide sequence ID" value="NZ_JAAMOX010000001.1"/>
</dbReference>
<evidence type="ECO:0000256" key="5">
    <source>
        <dbReference type="ARBA" id="ARBA00023136"/>
    </source>
</evidence>
<keyword evidence="5 6" id="KW-0472">Membrane</keyword>
<comment type="subcellular location">
    <subcellularLocation>
        <location evidence="1">Cell membrane</location>
        <topology evidence="1">Multi-pass membrane protein</topology>
    </subcellularLocation>
</comment>
<dbReference type="AlphaFoldDB" id="A0A7X5TST3"/>
<dbReference type="Pfam" id="PF09851">
    <property type="entry name" value="SHOCT"/>
    <property type="match status" value="1"/>
</dbReference>
<keyword evidence="2" id="KW-1003">Cell membrane</keyword>
<dbReference type="InterPro" id="IPR027379">
    <property type="entry name" value="CLS_N"/>
</dbReference>
<name>A0A7X5TST3_9MICO</name>
<evidence type="ECO:0000313" key="9">
    <source>
        <dbReference type="EMBL" id="NIH52568.1"/>
    </source>
</evidence>
<dbReference type="Pfam" id="PF13396">
    <property type="entry name" value="PLDc_N"/>
    <property type="match status" value="1"/>
</dbReference>
<gene>
    <name evidence="9" type="ORF">FHX76_000436</name>
</gene>
<evidence type="ECO:0000256" key="2">
    <source>
        <dbReference type="ARBA" id="ARBA00022475"/>
    </source>
</evidence>
<sequence>MTLSSLFASAWDVVVFMFWIFVFITYLTALFSVIGDLIRDKQTNGWIKALWFVLLIFVPLLTVLVYLIFRGRGMTKRQIAAAEEARKATEEYVRNAAGHSSADEIAKAKSLLDAGTITAAEYEALKAKALAS</sequence>
<feature type="transmembrane region" description="Helical" evidence="6">
    <location>
        <begin position="12"/>
        <end position="34"/>
    </location>
</feature>
<dbReference type="InterPro" id="IPR018649">
    <property type="entry name" value="SHOCT"/>
</dbReference>
<evidence type="ECO:0000313" key="10">
    <source>
        <dbReference type="Proteomes" id="UP000541033"/>
    </source>
</evidence>
<evidence type="ECO:0000256" key="4">
    <source>
        <dbReference type="ARBA" id="ARBA00022989"/>
    </source>
</evidence>
<protein>
    <submittedName>
        <fullName evidence="9">Uncharacterized protein YqhQ</fullName>
    </submittedName>
</protein>